<reference evidence="2 3" key="1">
    <citation type="submission" date="2018-10" db="EMBL/GenBank/DDBJ databases">
        <title>Genomic Encyclopedia of Archaeal and Bacterial Type Strains, Phase II (KMG-II): from individual species to whole genera.</title>
        <authorList>
            <person name="Goeker M."/>
        </authorList>
    </citation>
    <scope>NUCLEOTIDE SEQUENCE [LARGE SCALE GENOMIC DNA]</scope>
    <source>
        <strain evidence="2 3">RP-AC37</strain>
    </source>
</reference>
<dbReference type="InParanoid" id="A0A420XPN3"/>
<name>A0A420XPN3_9ACTN</name>
<evidence type="ECO:0000313" key="2">
    <source>
        <dbReference type="EMBL" id="RKS74126.1"/>
    </source>
</evidence>
<proteinExistence type="predicted"/>
<organism evidence="2 3">
    <name type="scientific">Motilibacter peucedani</name>
    <dbReference type="NCBI Taxonomy" id="598650"/>
    <lineage>
        <taxon>Bacteria</taxon>
        <taxon>Bacillati</taxon>
        <taxon>Actinomycetota</taxon>
        <taxon>Actinomycetes</taxon>
        <taxon>Motilibacterales</taxon>
        <taxon>Motilibacteraceae</taxon>
        <taxon>Motilibacter</taxon>
    </lineage>
</organism>
<dbReference type="Proteomes" id="UP000281955">
    <property type="component" value="Unassembled WGS sequence"/>
</dbReference>
<dbReference type="NCBIfam" id="NF047843">
    <property type="entry name" value="MST_Rv0443"/>
    <property type="match status" value="1"/>
</dbReference>
<evidence type="ECO:0000259" key="1">
    <source>
        <dbReference type="Pfam" id="PF12867"/>
    </source>
</evidence>
<dbReference type="AlphaFoldDB" id="A0A420XPN3"/>
<sequence>MTNAIDILTDAFGRVQQTLHSAVEGLTADQLAARPDGRGNSVAWLAWHLARVQDDHIADAAGSEQVWTSQGFAGRMQLPFDDAETGYGFSPEQVAQVRPEDPQVLLDYLDAVHGRTVGWLAGVTEADLDRVVDENFDPPVTLAVRLVSIISDDLQHVGQAAYVAGLSSRS</sequence>
<protein>
    <submittedName>
        <fullName evidence="2">DinB family protein</fullName>
    </submittedName>
</protein>
<dbReference type="InterPro" id="IPR024775">
    <property type="entry name" value="DinB-like"/>
</dbReference>
<dbReference type="Gene3D" id="1.20.120.450">
    <property type="entry name" value="dinb family like domain"/>
    <property type="match status" value="1"/>
</dbReference>
<dbReference type="SUPFAM" id="SSF109854">
    <property type="entry name" value="DinB/YfiT-like putative metalloenzymes"/>
    <property type="match status" value="1"/>
</dbReference>
<feature type="domain" description="DinB-like" evidence="1">
    <location>
        <begin position="12"/>
        <end position="160"/>
    </location>
</feature>
<dbReference type="InterPro" id="IPR034660">
    <property type="entry name" value="DinB/YfiT-like"/>
</dbReference>
<dbReference type="RefSeq" id="WP_121193884.1">
    <property type="nucleotide sequence ID" value="NZ_RBWV01000012.1"/>
</dbReference>
<keyword evidence="3" id="KW-1185">Reference proteome</keyword>
<comment type="caution">
    <text evidence="2">The sequence shown here is derived from an EMBL/GenBank/DDBJ whole genome shotgun (WGS) entry which is preliminary data.</text>
</comment>
<gene>
    <name evidence="2" type="ORF">CLV35_2627</name>
</gene>
<dbReference type="Pfam" id="PF12867">
    <property type="entry name" value="DinB_2"/>
    <property type="match status" value="1"/>
</dbReference>
<dbReference type="OrthoDB" id="2363925at2"/>
<dbReference type="EMBL" id="RBWV01000012">
    <property type="protein sequence ID" value="RKS74126.1"/>
    <property type="molecule type" value="Genomic_DNA"/>
</dbReference>
<accession>A0A420XPN3</accession>
<evidence type="ECO:0000313" key="3">
    <source>
        <dbReference type="Proteomes" id="UP000281955"/>
    </source>
</evidence>